<organism evidence="1 2">
    <name type="scientific">Tanacetum coccineum</name>
    <dbReference type="NCBI Taxonomy" id="301880"/>
    <lineage>
        <taxon>Eukaryota</taxon>
        <taxon>Viridiplantae</taxon>
        <taxon>Streptophyta</taxon>
        <taxon>Embryophyta</taxon>
        <taxon>Tracheophyta</taxon>
        <taxon>Spermatophyta</taxon>
        <taxon>Magnoliopsida</taxon>
        <taxon>eudicotyledons</taxon>
        <taxon>Gunneridae</taxon>
        <taxon>Pentapetalae</taxon>
        <taxon>asterids</taxon>
        <taxon>campanulids</taxon>
        <taxon>Asterales</taxon>
        <taxon>Asteraceae</taxon>
        <taxon>Asteroideae</taxon>
        <taxon>Anthemideae</taxon>
        <taxon>Anthemidinae</taxon>
        <taxon>Tanacetum</taxon>
    </lineage>
</organism>
<accession>A0ABQ5FB49</accession>
<evidence type="ECO:0000313" key="1">
    <source>
        <dbReference type="EMBL" id="GJT60120.1"/>
    </source>
</evidence>
<name>A0ABQ5FB49_9ASTR</name>
<reference evidence="1" key="1">
    <citation type="journal article" date="2022" name="Int. J. Mol. Sci.">
        <title>Draft Genome of Tanacetum Coccineum: Genomic Comparison of Closely Related Tanacetum-Family Plants.</title>
        <authorList>
            <person name="Yamashiro T."/>
            <person name="Shiraishi A."/>
            <person name="Nakayama K."/>
            <person name="Satake H."/>
        </authorList>
    </citation>
    <scope>NUCLEOTIDE SEQUENCE</scope>
</reference>
<gene>
    <name evidence="1" type="ORF">Tco_1003653</name>
</gene>
<reference evidence="1" key="2">
    <citation type="submission" date="2022-01" db="EMBL/GenBank/DDBJ databases">
        <authorList>
            <person name="Yamashiro T."/>
            <person name="Shiraishi A."/>
            <person name="Satake H."/>
            <person name="Nakayama K."/>
        </authorList>
    </citation>
    <scope>NUCLEOTIDE SEQUENCE</scope>
</reference>
<comment type="caution">
    <text evidence="1">The sequence shown here is derived from an EMBL/GenBank/DDBJ whole genome shotgun (WGS) entry which is preliminary data.</text>
</comment>
<evidence type="ECO:0000313" key="2">
    <source>
        <dbReference type="Proteomes" id="UP001151760"/>
    </source>
</evidence>
<dbReference type="Proteomes" id="UP001151760">
    <property type="component" value="Unassembled WGS sequence"/>
</dbReference>
<proteinExistence type="predicted"/>
<keyword evidence="2" id="KW-1185">Reference proteome</keyword>
<sequence length="137" mass="15437">MGDEHLSTFRVEEIVPIPRESKDTSGSDSENVLHSCDDFSSINGLRDDSVTFSNPLFEFDDNFNFSDVNPLFDEVLEDIEYKDSYDSNLDESTFLVTPLSDSNEDECLAPGDDIEFLLHHDPSMKSIASILKGFIDE</sequence>
<protein>
    <submittedName>
        <fullName evidence="1">Uncharacterized protein</fullName>
    </submittedName>
</protein>
<dbReference type="EMBL" id="BQNB010017170">
    <property type="protein sequence ID" value="GJT60120.1"/>
    <property type="molecule type" value="Genomic_DNA"/>
</dbReference>